<dbReference type="GO" id="GO:0031640">
    <property type="term" value="P:killing of cells of another organism"/>
    <property type="evidence" value="ECO:0007669"/>
    <property type="project" value="UniProtKB-KW"/>
</dbReference>
<dbReference type="SMART" id="SM00505">
    <property type="entry name" value="Knot1"/>
    <property type="match status" value="1"/>
</dbReference>
<evidence type="ECO:0000256" key="6">
    <source>
        <dbReference type="ARBA" id="ARBA00023157"/>
    </source>
</evidence>
<dbReference type="STRING" id="109376.A0A0D3AAJ7"/>
<keyword evidence="10" id="KW-1185">Reference proteome</keyword>
<dbReference type="Gene3D" id="3.30.30.10">
    <property type="entry name" value="Knottin, scorpion toxin-like"/>
    <property type="match status" value="1"/>
</dbReference>
<dbReference type="PANTHER" id="PTHR33147:SF72">
    <property type="entry name" value="DEFENSIN-LIKE PROTEIN 1-RELATED"/>
    <property type="match status" value="1"/>
</dbReference>
<evidence type="ECO:0000256" key="2">
    <source>
        <dbReference type="ARBA" id="ARBA00022529"/>
    </source>
</evidence>
<protein>
    <recommendedName>
        <fullName evidence="8">Knottins-like domain-containing protein</fullName>
    </recommendedName>
</protein>
<proteinExistence type="inferred from homology"/>
<reference evidence="9" key="2">
    <citation type="submission" date="2015-03" db="UniProtKB">
        <authorList>
            <consortium name="EnsemblPlants"/>
        </authorList>
    </citation>
    <scope>IDENTIFICATION</scope>
</reference>
<dbReference type="Proteomes" id="UP000032141">
    <property type="component" value="Chromosome C1"/>
</dbReference>
<evidence type="ECO:0000313" key="10">
    <source>
        <dbReference type="Proteomes" id="UP000032141"/>
    </source>
</evidence>
<evidence type="ECO:0000313" key="9">
    <source>
        <dbReference type="EnsemblPlants" id="Bo1g094650.1"/>
    </source>
</evidence>
<evidence type="ECO:0000256" key="4">
    <source>
        <dbReference type="ARBA" id="ARBA00022729"/>
    </source>
</evidence>
<dbReference type="Gramene" id="Bo1g094650.1">
    <property type="protein sequence ID" value="Bo1g094650.1"/>
    <property type="gene ID" value="Bo1g094650"/>
</dbReference>
<accession>A0A0D3AAJ7</accession>
<dbReference type="EnsemblPlants" id="Bo1g094650.1">
    <property type="protein sequence ID" value="Bo1g094650.1"/>
    <property type="gene ID" value="Bo1g094650"/>
</dbReference>
<dbReference type="GeneID" id="106300734"/>
<feature type="chain" id="PRO_5002256510" description="Knottins-like domain-containing protein" evidence="7">
    <location>
        <begin position="29"/>
        <end position="77"/>
    </location>
</feature>
<organism evidence="9 10">
    <name type="scientific">Brassica oleracea var. oleracea</name>
    <dbReference type="NCBI Taxonomy" id="109376"/>
    <lineage>
        <taxon>Eukaryota</taxon>
        <taxon>Viridiplantae</taxon>
        <taxon>Streptophyta</taxon>
        <taxon>Embryophyta</taxon>
        <taxon>Tracheophyta</taxon>
        <taxon>Spermatophyta</taxon>
        <taxon>Magnoliopsida</taxon>
        <taxon>eudicotyledons</taxon>
        <taxon>Gunneridae</taxon>
        <taxon>Pentapetalae</taxon>
        <taxon>rosids</taxon>
        <taxon>malvids</taxon>
        <taxon>Brassicales</taxon>
        <taxon>Brassicaceae</taxon>
        <taxon>Brassiceae</taxon>
        <taxon>Brassica</taxon>
    </lineage>
</organism>
<dbReference type="SUPFAM" id="SSF57095">
    <property type="entry name" value="Scorpion toxin-like"/>
    <property type="match status" value="1"/>
</dbReference>
<reference evidence="9 10" key="1">
    <citation type="journal article" date="2014" name="Genome Biol.">
        <title>Transcriptome and methylome profiling reveals relics of genome dominance in the mesopolyploid Brassica oleracea.</title>
        <authorList>
            <person name="Parkin I.A."/>
            <person name="Koh C."/>
            <person name="Tang H."/>
            <person name="Robinson S.J."/>
            <person name="Kagale S."/>
            <person name="Clarke W.E."/>
            <person name="Town C.D."/>
            <person name="Nixon J."/>
            <person name="Krishnakumar V."/>
            <person name="Bidwell S.L."/>
            <person name="Denoeud F."/>
            <person name="Belcram H."/>
            <person name="Links M.G."/>
            <person name="Just J."/>
            <person name="Clarke C."/>
            <person name="Bender T."/>
            <person name="Huebert T."/>
            <person name="Mason A.S."/>
            <person name="Pires J.C."/>
            <person name="Barker G."/>
            <person name="Moore J."/>
            <person name="Walley P.G."/>
            <person name="Manoli S."/>
            <person name="Batley J."/>
            <person name="Edwards D."/>
            <person name="Nelson M.N."/>
            <person name="Wang X."/>
            <person name="Paterson A.H."/>
            <person name="King G."/>
            <person name="Bancroft I."/>
            <person name="Chalhoub B."/>
            <person name="Sharpe A.G."/>
        </authorList>
    </citation>
    <scope>NUCLEOTIDE SEQUENCE</scope>
    <source>
        <strain evidence="9 10">cv. TO1000</strain>
    </source>
</reference>
<dbReference type="InterPro" id="IPR036574">
    <property type="entry name" value="Scorpion_toxin-like_sf"/>
</dbReference>
<dbReference type="PROSITE" id="PS00940">
    <property type="entry name" value="GAMMA_THIONIN"/>
    <property type="match status" value="1"/>
</dbReference>
<feature type="domain" description="Knottins-like" evidence="8">
    <location>
        <begin position="32"/>
        <end position="77"/>
    </location>
</feature>
<name>A0A0D3AAJ7_BRAOL</name>
<dbReference type="PANTHER" id="PTHR33147">
    <property type="entry name" value="DEFENSIN-LIKE PROTEIN 1"/>
    <property type="match status" value="1"/>
</dbReference>
<keyword evidence="2" id="KW-0929">Antimicrobial</keyword>
<evidence type="ECO:0000256" key="3">
    <source>
        <dbReference type="ARBA" id="ARBA00022577"/>
    </source>
</evidence>
<dbReference type="OrthoDB" id="683455at2759"/>
<dbReference type="RefSeq" id="XP_013592398.1">
    <property type="nucleotide sequence ID" value="XM_013736944.1"/>
</dbReference>
<dbReference type="PRINTS" id="PR00288">
    <property type="entry name" value="PUROTHIONIN"/>
</dbReference>
<dbReference type="InterPro" id="IPR008176">
    <property type="entry name" value="Defensin_plant"/>
</dbReference>
<evidence type="ECO:0000256" key="1">
    <source>
        <dbReference type="ARBA" id="ARBA00006722"/>
    </source>
</evidence>
<dbReference type="KEGG" id="boe:106300734"/>
<dbReference type="GO" id="GO:0009505">
    <property type="term" value="C:plant-type cell wall"/>
    <property type="evidence" value="ECO:0007669"/>
    <property type="project" value="TreeGrafter"/>
</dbReference>
<feature type="signal peptide" evidence="7">
    <location>
        <begin position="1"/>
        <end position="28"/>
    </location>
</feature>
<keyword evidence="3" id="KW-0295">Fungicide</keyword>
<keyword evidence="6" id="KW-1015">Disulfide bond</keyword>
<evidence type="ECO:0000256" key="5">
    <source>
        <dbReference type="ARBA" id="ARBA00022821"/>
    </source>
</evidence>
<dbReference type="GO" id="GO:0005739">
    <property type="term" value="C:mitochondrion"/>
    <property type="evidence" value="ECO:0007669"/>
    <property type="project" value="TreeGrafter"/>
</dbReference>
<keyword evidence="5" id="KW-0611">Plant defense</keyword>
<dbReference type="CDD" id="cd00107">
    <property type="entry name" value="Knot1"/>
    <property type="match status" value="1"/>
</dbReference>
<dbReference type="InterPro" id="IPR003614">
    <property type="entry name" value="Knottins"/>
</dbReference>
<sequence length="77" mass="8345">MKLSFRFISAVALLFMLLVATGMGPVTAKARMCETSSQLFSGPCLSTTNCANICQNEGFPDGDCKGFRLRCICNRPC</sequence>
<dbReference type="eggNOG" id="ENOG502S7HM">
    <property type="taxonomic scope" value="Eukaryota"/>
</dbReference>
<dbReference type="OMA" id="CANICQN"/>
<evidence type="ECO:0000256" key="7">
    <source>
        <dbReference type="SAM" id="SignalP"/>
    </source>
</evidence>
<dbReference type="GO" id="GO:0050832">
    <property type="term" value="P:defense response to fungus"/>
    <property type="evidence" value="ECO:0007669"/>
    <property type="project" value="UniProtKB-KW"/>
</dbReference>
<dbReference type="HOGENOM" id="CLU_161668_1_2_1"/>
<dbReference type="AlphaFoldDB" id="A0A0D3AAJ7"/>
<comment type="similarity">
    <text evidence="1">Belongs to the DEFL family.</text>
</comment>
<keyword evidence="4 7" id="KW-0732">Signal</keyword>
<dbReference type="Pfam" id="PF00304">
    <property type="entry name" value="Gamma-thionin"/>
    <property type="match status" value="1"/>
</dbReference>
<evidence type="ECO:0000259" key="8">
    <source>
        <dbReference type="SMART" id="SM00505"/>
    </source>
</evidence>